<organism evidence="1 2">
    <name type="scientific">Musa troglodytarum</name>
    <name type="common">fe'i banana</name>
    <dbReference type="NCBI Taxonomy" id="320322"/>
    <lineage>
        <taxon>Eukaryota</taxon>
        <taxon>Viridiplantae</taxon>
        <taxon>Streptophyta</taxon>
        <taxon>Embryophyta</taxon>
        <taxon>Tracheophyta</taxon>
        <taxon>Spermatophyta</taxon>
        <taxon>Magnoliopsida</taxon>
        <taxon>Liliopsida</taxon>
        <taxon>Zingiberales</taxon>
        <taxon>Musaceae</taxon>
        <taxon>Musa</taxon>
    </lineage>
</organism>
<dbReference type="EMBL" id="CP097510">
    <property type="protein sequence ID" value="URE37163.1"/>
    <property type="molecule type" value="Genomic_DNA"/>
</dbReference>
<sequence length="272" mass="30358">MFYCISLTAKLEEAYKLEETNKATIGSGCDQEMLEYACIKQFKPETKRTVFLFVYRPNREGAGGIALKHAVRDVIMEVGFRCHATSAHMVEALALFGDVRSQSCDLGESLSSPPSDWSYQPRMLRRHGLVRPRTCKCHPRTPLGSEAVGGLDQEGGWLLGRRGGSSEGSLFRRSHISAYSRVGMAPPTPPKARHMGTIYLLDIHSKCKQPHKMLRLDPCKRVTAQQTDSGAQFNIRDFNGDATSNLQLYFGREIGGDVDHLPRKKRNNGMNV</sequence>
<evidence type="ECO:0000313" key="1">
    <source>
        <dbReference type="EMBL" id="URE37163.1"/>
    </source>
</evidence>
<evidence type="ECO:0000313" key="2">
    <source>
        <dbReference type="Proteomes" id="UP001055439"/>
    </source>
</evidence>
<gene>
    <name evidence="1" type="ORF">MUK42_11298</name>
</gene>
<protein>
    <submittedName>
        <fullName evidence="1">Uncharacterized protein</fullName>
    </submittedName>
</protein>
<dbReference type="AlphaFoldDB" id="A0A9E7KWT1"/>
<proteinExistence type="predicted"/>
<name>A0A9E7KWT1_9LILI</name>
<keyword evidence="2" id="KW-1185">Reference proteome</keyword>
<reference evidence="1" key="1">
    <citation type="submission" date="2022-05" db="EMBL/GenBank/DDBJ databases">
        <title>The Musa troglodytarum L. genome provides insights into the mechanism of non-climacteric behaviour and enrichment of carotenoids.</title>
        <authorList>
            <person name="Wang J."/>
        </authorList>
    </citation>
    <scope>NUCLEOTIDE SEQUENCE</scope>
    <source>
        <tissue evidence="1">Leaf</tissue>
    </source>
</reference>
<dbReference type="Proteomes" id="UP001055439">
    <property type="component" value="Chromosome 8"/>
</dbReference>
<accession>A0A9E7KWT1</accession>